<organism evidence="2 3">
    <name type="scientific">Paenibacillus riograndensis SBR5</name>
    <dbReference type="NCBI Taxonomy" id="1073571"/>
    <lineage>
        <taxon>Bacteria</taxon>
        <taxon>Bacillati</taxon>
        <taxon>Bacillota</taxon>
        <taxon>Bacilli</taxon>
        <taxon>Bacillales</taxon>
        <taxon>Paenibacillaceae</taxon>
        <taxon>Paenibacillus</taxon>
        <taxon>Paenibacillus sonchi group</taxon>
    </lineage>
</organism>
<dbReference type="RefSeq" id="WP_020426463.1">
    <property type="nucleotide sequence ID" value="NZ_AGBD01000145.1"/>
</dbReference>
<evidence type="ECO:0000313" key="2">
    <source>
        <dbReference type="EMBL" id="CQR58554.1"/>
    </source>
</evidence>
<dbReference type="InterPro" id="IPR012854">
    <property type="entry name" value="Cu_amine_oxidase-like_N"/>
</dbReference>
<evidence type="ECO:0000313" key="3">
    <source>
        <dbReference type="Proteomes" id="UP000033163"/>
    </source>
</evidence>
<dbReference type="Proteomes" id="UP000033163">
    <property type="component" value="Chromosome I"/>
</dbReference>
<dbReference type="KEGG" id="pri:PRIO_6207"/>
<sequence length="656" mass="71826">MEMLRHIQRNNRSPVEAQTTVSRMLRRGICTLLAVLLLLAWLPIREVQAAEQKLLQLSLKAGSTAATVNGEKAVIQKPIEENGVVLVPLGVFKKAFGSTVSLEGDDVVKVMYGPHTGAMTIGSTTAWKDGVKVTLPVPPRIVDGTLLVPLRFVAGVLGARISPVSGGGLLVTLTSSASEEDAPETGGIDSDVGKTRIGNSYYRWSLNYPPGLVVGDSGGNESVATFTSTENKYYLEVHASPLEKAADPEELLDRLVREAQEGGETVLDRGAFPDAAVPYARIVSKDTSGALWEGRQYYNGGRLFEIYLTDDTAANYKDLNKYASLLNSFQPSFNAEDKSIRDLSTVKNGLREGYNDDYGLSLQVPADWSMDDQHLNYESTKGSYLRVKVTSAPSGSTLESWSKDLDSQIKDTYVAGAYAIQDAVKAEVSGEPALVKETRLNPGSGWSTKYQILLQKSGYRYYVEYLAAAGQDEDKARFKTILSSIDIDFDRIKENFGRLETEDYPALRSQAVTKSSKTYGYSIDIPRLWIPYQDVFETQTVEYRFTGGRFLINVSPEGSVDYAVGLLQSYYKNSKNDPKGPQLIKVEETTFAGVPATLLTVRQTKGGIPEQTQQVVFGNNDLVYTLTVTLNDANATSVQQADLDKTLKSFRLAGGE</sequence>
<accession>A0A0E4HI70</accession>
<evidence type="ECO:0000259" key="1">
    <source>
        <dbReference type="Pfam" id="PF07833"/>
    </source>
</evidence>
<reference evidence="3" key="1">
    <citation type="submission" date="2015-03" db="EMBL/GenBank/DDBJ databases">
        <authorList>
            <person name="Wibberg D."/>
        </authorList>
    </citation>
    <scope>NUCLEOTIDE SEQUENCE [LARGE SCALE GENOMIC DNA]</scope>
</reference>
<dbReference type="STRING" id="483937.AMQ84_12635"/>
<proteinExistence type="predicted"/>
<feature type="domain" description="Copper amine oxidase-like N-terminal" evidence="1">
    <location>
        <begin position="67"/>
        <end position="162"/>
    </location>
</feature>
<dbReference type="AlphaFoldDB" id="A0A0E4HI70"/>
<dbReference type="PATRIC" id="fig|1073571.4.peg.6630"/>
<gene>
    <name evidence="2" type="ORF">PRIO_6207</name>
</gene>
<dbReference type="InterPro" id="IPR036582">
    <property type="entry name" value="Mao_N_sf"/>
</dbReference>
<dbReference type="Pfam" id="PF07833">
    <property type="entry name" value="Cu_amine_oxidN1"/>
    <property type="match status" value="1"/>
</dbReference>
<dbReference type="EMBL" id="LN831776">
    <property type="protein sequence ID" value="CQR58554.1"/>
    <property type="molecule type" value="Genomic_DNA"/>
</dbReference>
<dbReference type="HOGENOM" id="CLU_425640_0_0_9"/>
<protein>
    <submittedName>
        <fullName evidence="2">Copper amine oxidase domain-containing protein</fullName>
    </submittedName>
</protein>
<name>A0A0E4HI70_9BACL</name>
<dbReference type="SUPFAM" id="SSF55383">
    <property type="entry name" value="Copper amine oxidase, domain N"/>
    <property type="match status" value="1"/>
</dbReference>
<dbReference type="Gene3D" id="3.30.457.10">
    <property type="entry name" value="Copper amine oxidase-like, N-terminal domain"/>
    <property type="match status" value="1"/>
</dbReference>
<dbReference type="Gene3D" id="3.40.1000.10">
    <property type="entry name" value="Mog1/PsbP, alpha/beta/alpha sandwich"/>
    <property type="match status" value="2"/>
</dbReference>